<dbReference type="GO" id="GO:0003677">
    <property type="term" value="F:DNA binding"/>
    <property type="evidence" value="ECO:0007669"/>
    <property type="project" value="UniProtKB-KW"/>
</dbReference>
<keyword evidence="7" id="KW-0032">Aminotransferase</keyword>
<dbReference type="InterPro" id="IPR000524">
    <property type="entry name" value="Tscrpt_reg_HTH_GntR"/>
</dbReference>
<dbReference type="InterPro" id="IPR051446">
    <property type="entry name" value="HTH_trans_reg/aminotransferase"/>
</dbReference>
<keyword evidence="5" id="KW-0804">Transcription</keyword>
<keyword evidence="4" id="KW-0238">DNA-binding</keyword>
<dbReference type="PANTHER" id="PTHR46577:SF1">
    <property type="entry name" value="HTH-TYPE TRANSCRIPTIONAL REGULATORY PROTEIN GABR"/>
    <property type="match status" value="1"/>
</dbReference>
<evidence type="ECO:0000256" key="2">
    <source>
        <dbReference type="ARBA" id="ARBA00022898"/>
    </source>
</evidence>
<keyword evidence="3" id="KW-0805">Transcription regulation</keyword>
<dbReference type="CDD" id="cd07377">
    <property type="entry name" value="WHTH_GntR"/>
    <property type="match status" value="1"/>
</dbReference>
<dbReference type="InterPro" id="IPR004839">
    <property type="entry name" value="Aminotransferase_I/II_large"/>
</dbReference>
<dbReference type="Gene3D" id="1.10.10.10">
    <property type="entry name" value="Winged helix-like DNA-binding domain superfamily/Winged helix DNA-binding domain"/>
    <property type="match status" value="1"/>
</dbReference>
<protein>
    <submittedName>
        <fullName evidence="7">PLP-dependent aminotransferase family protein</fullName>
    </submittedName>
</protein>
<dbReference type="SMART" id="SM00345">
    <property type="entry name" value="HTH_GNTR"/>
    <property type="match status" value="1"/>
</dbReference>
<reference evidence="7" key="1">
    <citation type="submission" date="2022-10" db="EMBL/GenBank/DDBJ databases">
        <title>The complete genomes of actinobacterial strains from the NBC collection.</title>
        <authorList>
            <person name="Joergensen T.S."/>
            <person name="Alvarez Arevalo M."/>
            <person name="Sterndorff E.B."/>
            <person name="Faurdal D."/>
            <person name="Vuksanovic O."/>
            <person name="Mourched A.-S."/>
            <person name="Charusanti P."/>
            <person name="Shaw S."/>
            <person name="Blin K."/>
            <person name="Weber T."/>
        </authorList>
    </citation>
    <scope>NUCLEOTIDE SEQUENCE</scope>
    <source>
        <strain evidence="7">NBC_00003</strain>
    </source>
</reference>
<evidence type="ECO:0000259" key="6">
    <source>
        <dbReference type="PROSITE" id="PS50949"/>
    </source>
</evidence>
<feature type="domain" description="HTH gntR-type" evidence="6">
    <location>
        <begin position="15"/>
        <end position="83"/>
    </location>
</feature>
<evidence type="ECO:0000313" key="7">
    <source>
        <dbReference type="EMBL" id="WTW61699.1"/>
    </source>
</evidence>
<proteinExistence type="inferred from homology"/>
<sequence>MALHIAVEVVRDSSNSLTSQIQNFIKREIAEGILHPGTRLPSSRRLADDLDVSRSVVVEAYGQLVAEGYLEAVQGAGTRVVRHLGDERSVVPVLLDDQEAAGPRDGAPPAPVRWDLRPSGGNIPAFPRREWLSCYQRVLYRADSADHGYPALAGEPDLRLELARYLGRLRGVRTSPAELMVVAGFAQTLGLMCAALPRIGIDALAIEDPGHPGQRQFVRESGLRAVPVPVDAEGIDVEALAASGTRAVLVTPGHQFPTGVTLSPRRREALARWARDVDGWIIEDDYDGGLWYERGARPLALQRTYPERVVYAGTASKSLAPGLRLGWLAAPAPLLDLLMRARARQDLGTETLTQLTFAELLRTGLFDRHLRRLNSLARSRRESLEEAVRRHLPGAAVLGRGAGLHAYLQLPRGTDEAALVARALRRSVLLRGAAAFHAGPGRSAPALVVGHAHLPRSGVGEAVRQLAAAARG</sequence>
<dbReference type="SUPFAM" id="SSF53383">
    <property type="entry name" value="PLP-dependent transferases"/>
    <property type="match status" value="1"/>
</dbReference>
<dbReference type="GO" id="GO:0030170">
    <property type="term" value="F:pyridoxal phosphate binding"/>
    <property type="evidence" value="ECO:0007669"/>
    <property type="project" value="InterPro"/>
</dbReference>
<evidence type="ECO:0000256" key="3">
    <source>
        <dbReference type="ARBA" id="ARBA00023015"/>
    </source>
</evidence>
<comment type="similarity">
    <text evidence="1">In the C-terminal section; belongs to the class-I pyridoxal-phosphate-dependent aminotransferase family.</text>
</comment>
<gene>
    <name evidence="7" type="ORF">OG549_14110</name>
</gene>
<dbReference type="InterPro" id="IPR015424">
    <property type="entry name" value="PyrdxlP-dep_Trfase"/>
</dbReference>
<dbReference type="Gene3D" id="3.40.640.10">
    <property type="entry name" value="Type I PLP-dependent aspartate aminotransferase-like (Major domain)"/>
    <property type="match status" value="1"/>
</dbReference>
<dbReference type="PROSITE" id="PS50949">
    <property type="entry name" value="HTH_GNTR"/>
    <property type="match status" value="1"/>
</dbReference>
<dbReference type="PRINTS" id="PR00035">
    <property type="entry name" value="HTHGNTR"/>
</dbReference>
<dbReference type="InterPro" id="IPR036390">
    <property type="entry name" value="WH_DNA-bd_sf"/>
</dbReference>
<dbReference type="Pfam" id="PF00392">
    <property type="entry name" value="GntR"/>
    <property type="match status" value="1"/>
</dbReference>
<dbReference type="InterPro" id="IPR036388">
    <property type="entry name" value="WH-like_DNA-bd_sf"/>
</dbReference>
<dbReference type="GO" id="GO:0003700">
    <property type="term" value="F:DNA-binding transcription factor activity"/>
    <property type="evidence" value="ECO:0007669"/>
    <property type="project" value="InterPro"/>
</dbReference>
<dbReference type="InterPro" id="IPR015421">
    <property type="entry name" value="PyrdxlP-dep_Trfase_major"/>
</dbReference>
<organism evidence="7">
    <name type="scientific">Streptomyces sp. NBC_00003</name>
    <dbReference type="NCBI Taxonomy" id="2903608"/>
    <lineage>
        <taxon>Bacteria</taxon>
        <taxon>Bacillati</taxon>
        <taxon>Actinomycetota</taxon>
        <taxon>Actinomycetes</taxon>
        <taxon>Kitasatosporales</taxon>
        <taxon>Streptomycetaceae</taxon>
        <taxon>Streptomyces</taxon>
    </lineage>
</organism>
<dbReference type="AlphaFoldDB" id="A0AAU2V4H3"/>
<dbReference type="GO" id="GO:0008483">
    <property type="term" value="F:transaminase activity"/>
    <property type="evidence" value="ECO:0007669"/>
    <property type="project" value="UniProtKB-KW"/>
</dbReference>
<dbReference type="PANTHER" id="PTHR46577">
    <property type="entry name" value="HTH-TYPE TRANSCRIPTIONAL REGULATORY PROTEIN GABR"/>
    <property type="match status" value="1"/>
</dbReference>
<keyword evidence="2" id="KW-0663">Pyridoxal phosphate</keyword>
<evidence type="ECO:0000256" key="1">
    <source>
        <dbReference type="ARBA" id="ARBA00005384"/>
    </source>
</evidence>
<dbReference type="EMBL" id="CP108318">
    <property type="protein sequence ID" value="WTW61699.1"/>
    <property type="molecule type" value="Genomic_DNA"/>
</dbReference>
<accession>A0AAU2V4H3</accession>
<evidence type="ECO:0000256" key="4">
    <source>
        <dbReference type="ARBA" id="ARBA00023125"/>
    </source>
</evidence>
<name>A0AAU2V4H3_9ACTN</name>
<dbReference type="SUPFAM" id="SSF46785">
    <property type="entry name" value="Winged helix' DNA-binding domain"/>
    <property type="match status" value="1"/>
</dbReference>
<dbReference type="CDD" id="cd00609">
    <property type="entry name" value="AAT_like"/>
    <property type="match status" value="1"/>
</dbReference>
<keyword evidence="7" id="KW-0808">Transferase</keyword>
<dbReference type="Pfam" id="PF00155">
    <property type="entry name" value="Aminotran_1_2"/>
    <property type="match status" value="1"/>
</dbReference>
<evidence type="ECO:0000256" key="5">
    <source>
        <dbReference type="ARBA" id="ARBA00023163"/>
    </source>
</evidence>